<keyword evidence="2" id="KW-1185">Reference proteome</keyword>
<dbReference type="InterPro" id="IPR029063">
    <property type="entry name" value="SAM-dependent_MTases_sf"/>
</dbReference>
<dbReference type="Proteomes" id="UP000235786">
    <property type="component" value="Unassembled WGS sequence"/>
</dbReference>
<name>A0A2J6RF57_HYAVF</name>
<dbReference type="SUPFAM" id="SSF53335">
    <property type="entry name" value="S-adenosyl-L-methionine-dependent methyltransferases"/>
    <property type="match status" value="1"/>
</dbReference>
<dbReference type="GO" id="GO:0008168">
    <property type="term" value="F:methyltransferase activity"/>
    <property type="evidence" value="ECO:0007669"/>
    <property type="project" value="UniProtKB-KW"/>
</dbReference>
<keyword evidence="1" id="KW-0489">Methyltransferase</keyword>
<dbReference type="STRING" id="1149755.A0A2J6RF57"/>
<dbReference type="Gene3D" id="3.40.50.150">
    <property type="entry name" value="Vaccinia Virus protein VP39"/>
    <property type="match status" value="1"/>
</dbReference>
<sequence>MATDNYQDDNFSDPGYGGSISDTTTLESAALNYPFEYGRRYHAYMAEKRYGLPNDIAQQDRLLRHHDLIKTRLGGKLILAPIQQHPQRILDLGTGIGLWAIEMADKYPSAEVTGLDLSPSELGENFHNEFDPTNVRYIIDDFEKEWVDTNLDLVFGRFLAGSVEDWPRLIQQSYNNLKPGGWAEFEDWDTMLYSTSLPREDFEKSELWTFHRDTIALQESRGRNMRPGPELEKWFRQAGFQNIRAEKFSLPLGPWIQEDKLERKIGYKNLLQMLEDISGLGMTLVWGGKASRDQVELRLVDVRKDMCNCAHFKAQYDYYVVYGQKPL</sequence>
<gene>
    <name evidence="1" type="ORF">L207DRAFT_514481</name>
</gene>
<dbReference type="Pfam" id="PF13489">
    <property type="entry name" value="Methyltransf_23"/>
    <property type="match status" value="1"/>
</dbReference>
<dbReference type="AlphaFoldDB" id="A0A2J6RF57"/>
<reference evidence="1 2" key="1">
    <citation type="submission" date="2016-04" db="EMBL/GenBank/DDBJ databases">
        <title>A degradative enzymes factory behind the ericoid mycorrhizal symbiosis.</title>
        <authorList>
            <consortium name="DOE Joint Genome Institute"/>
            <person name="Martino E."/>
            <person name="Morin E."/>
            <person name="Grelet G."/>
            <person name="Kuo A."/>
            <person name="Kohler A."/>
            <person name="Daghino S."/>
            <person name="Barry K."/>
            <person name="Choi C."/>
            <person name="Cichocki N."/>
            <person name="Clum A."/>
            <person name="Copeland A."/>
            <person name="Hainaut M."/>
            <person name="Haridas S."/>
            <person name="Labutti K."/>
            <person name="Lindquist E."/>
            <person name="Lipzen A."/>
            <person name="Khouja H.-R."/>
            <person name="Murat C."/>
            <person name="Ohm R."/>
            <person name="Olson A."/>
            <person name="Spatafora J."/>
            <person name="Veneault-Fourrey C."/>
            <person name="Henrissat B."/>
            <person name="Grigoriev I."/>
            <person name="Martin F."/>
            <person name="Perotto S."/>
        </authorList>
    </citation>
    <scope>NUCLEOTIDE SEQUENCE [LARGE SCALE GENOMIC DNA]</scope>
    <source>
        <strain evidence="1 2">F</strain>
    </source>
</reference>
<dbReference type="CDD" id="cd02440">
    <property type="entry name" value="AdoMet_MTases"/>
    <property type="match status" value="1"/>
</dbReference>
<dbReference type="GO" id="GO:0032259">
    <property type="term" value="P:methylation"/>
    <property type="evidence" value="ECO:0007669"/>
    <property type="project" value="UniProtKB-KW"/>
</dbReference>
<proteinExistence type="predicted"/>
<organism evidence="1 2">
    <name type="scientific">Hyaloscypha variabilis (strain UAMH 11265 / GT02V1 / F)</name>
    <name type="common">Meliniomyces variabilis</name>
    <dbReference type="NCBI Taxonomy" id="1149755"/>
    <lineage>
        <taxon>Eukaryota</taxon>
        <taxon>Fungi</taxon>
        <taxon>Dikarya</taxon>
        <taxon>Ascomycota</taxon>
        <taxon>Pezizomycotina</taxon>
        <taxon>Leotiomycetes</taxon>
        <taxon>Helotiales</taxon>
        <taxon>Hyaloscyphaceae</taxon>
        <taxon>Hyaloscypha</taxon>
        <taxon>Hyaloscypha variabilis</taxon>
    </lineage>
</organism>
<keyword evidence="1" id="KW-0808">Transferase</keyword>
<dbReference type="PANTHER" id="PTHR43591">
    <property type="entry name" value="METHYLTRANSFERASE"/>
    <property type="match status" value="1"/>
</dbReference>
<dbReference type="OrthoDB" id="2013972at2759"/>
<evidence type="ECO:0000313" key="2">
    <source>
        <dbReference type="Proteomes" id="UP000235786"/>
    </source>
</evidence>
<evidence type="ECO:0000313" key="1">
    <source>
        <dbReference type="EMBL" id="PMD37152.1"/>
    </source>
</evidence>
<dbReference type="PANTHER" id="PTHR43591:SF10">
    <property type="entry name" value="ABC TRANSMEMBRANE TYPE-1 DOMAIN-CONTAINING PROTEIN-RELATED"/>
    <property type="match status" value="1"/>
</dbReference>
<protein>
    <submittedName>
        <fullName evidence="1">S-adenosyl-L-methionine-dependent methyltransferase</fullName>
    </submittedName>
</protein>
<dbReference type="EMBL" id="KZ613949">
    <property type="protein sequence ID" value="PMD37152.1"/>
    <property type="molecule type" value="Genomic_DNA"/>
</dbReference>
<accession>A0A2J6RF57</accession>